<evidence type="ECO:0000256" key="6">
    <source>
        <dbReference type="ARBA" id="ARBA00022833"/>
    </source>
</evidence>
<evidence type="ECO:0000313" key="8">
    <source>
        <dbReference type="EMBL" id="QTD56570.1"/>
    </source>
</evidence>
<keyword evidence="7" id="KW-0690">Ribosome biogenesis</keyword>
<dbReference type="InterPro" id="IPR002036">
    <property type="entry name" value="YbeY"/>
</dbReference>
<name>A0ABX7T6U2_9SPHN</name>
<dbReference type="PANTHER" id="PTHR46986">
    <property type="entry name" value="ENDORIBONUCLEASE YBEY, CHLOROPLASTIC"/>
    <property type="match status" value="1"/>
</dbReference>
<dbReference type="PANTHER" id="PTHR46986:SF1">
    <property type="entry name" value="ENDORIBONUCLEASE YBEY, CHLOROPLASTIC"/>
    <property type="match status" value="1"/>
</dbReference>
<feature type="binding site" evidence="7">
    <location>
        <position position="138"/>
    </location>
    <ligand>
        <name>Zn(2+)</name>
        <dbReference type="ChEBI" id="CHEBI:29105"/>
        <note>catalytic</note>
    </ligand>
</feature>
<dbReference type="EMBL" id="CP071794">
    <property type="protein sequence ID" value="QTD56570.1"/>
    <property type="molecule type" value="Genomic_DNA"/>
</dbReference>
<dbReference type="NCBIfam" id="TIGR00043">
    <property type="entry name" value="rRNA maturation RNase YbeY"/>
    <property type="match status" value="1"/>
</dbReference>
<keyword evidence="6 7" id="KW-0862">Zinc</keyword>
<feature type="binding site" evidence="7">
    <location>
        <position position="132"/>
    </location>
    <ligand>
        <name>Zn(2+)</name>
        <dbReference type="ChEBI" id="CHEBI:29105"/>
        <note>catalytic</note>
    </ligand>
</feature>
<dbReference type="PROSITE" id="PS01306">
    <property type="entry name" value="UPF0054"/>
    <property type="match status" value="1"/>
</dbReference>
<keyword evidence="3 7" id="KW-0479">Metal-binding</keyword>
<evidence type="ECO:0000256" key="1">
    <source>
        <dbReference type="ARBA" id="ARBA00010875"/>
    </source>
</evidence>
<sequence>MLRIELNKGANWSDEIDWQERSEKASTAALSVSSYGQLAQQNFALEISVKLSDNDEVQQLNAAYRGKDKPTNVLSFPLVPHDLLQSLSNSDDGEVLLGDIIMAHDVCAQEADEKSITMADYMSHLLVHGVLHLLGYDHETEADALIMEALEVRALQNLSIANPYIDRHTE</sequence>
<organism evidence="8 9">
    <name type="scientific">Parasphingorhabdus cellanae</name>
    <dbReference type="NCBI Taxonomy" id="2806553"/>
    <lineage>
        <taxon>Bacteria</taxon>
        <taxon>Pseudomonadati</taxon>
        <taxon>Pseudomonadota</taxon>
        <taxon>Alphaproteobacteria</taxon>
        <taxon>Sphingomonadales</taxon>
        <taxon>Sphingomonadaceae</taxon>
        <taxon>Parasphingorhabdus</taxon>
    </lineage>
</organism>
<protein>
    <recommendedName>
        <fullName evidence="7">Endoribonuclease YbeY</fullName>
        <ecNumber evidence="7">3.1.-.-</ecNumber>
    </recommendedName>
</protein>
<dbReference type="RefSeq" id="WP_207988388.1">
    <property type="nucleotide sequence ID" value="NZ_CP071794.1"/>
</dbReference>
<accession>A0ABX7T6U2</accession>
<keyword evidence="7" id="KW-0963">Cytoplasm</keyword>
<gene>
    <name evidence="7 8" type="primary">ybeY</name>
    <name evidence="8" type="ORF">J4G78_02960</name>
</gene>
<evidence type="ECO:0000313" key="9">
    <source>
        <dbReference type="Proteomes" id="UP000663923"/>
    </source>
</evidence>
<evidence type="ECO:0000256" key="7">
    <source>
        <dbReference type="HAMAP-Rule" id="MF_00009"/>
    </source>
</evidence>
<reference evidence="8 9" key="1">
    <citation type="submission" date="2021-03" db="EMBL/GenBank/DDBJ databases">
        <title>Complete genome of Parasphingorhabdus_sp.JHSY0214.</title>
        <authorList>
            <person name="Yoo J.H."/>
            <person name="Bae J.W."/>
        </authorList>
    </citation>
    <scope>NUCLEOTIDE SEQUENCE [LARGE SCALE GENOMIC DNA]</scope>
    <source>
        <strain evidence="8 9">JHSY0214</strain>
    </source>
</reference>
<comment type="subcellular location">
    <subcellularLocation>
        <location evidence="7">Cytoplasm</location>
    </subcellularLocation>
</comment>
<comment type="similarity">
    <text evidence="1 7">Belongs to the endoribonuclease YbeY family.</text>
</comment>
<comment type="function">
    <text evidence="7">Single strand-specific metallo-endoribonuclease involved in late-stage 70S ribosome quality control and in maturation of the 3' terminus of the 16S rRNA.</text>
</comment>
<dbReference type="Proteomes" id="UP000663923">
    <property type="component" value="Chromosome"/>
</dbReference>
<keyword evidence="4 7" id="KW-0255">Endonuclease</keyword>
<keyword evidence="5 7" id="KW-0378">Hydrolase</keyword>
<evidence type="ECO:0000256" key="4">
    <source>
        <dbReference type="ARBA" id="ARBA00022759"/>
    </source>
</evidence>
<dbReference type="EC" id="3.1.-.-" evidence="7"/>
<evidence type="ECO:0000256" key="5">
    <source>
        <dbReference type="ARBA" id="ARBA00022801"/>
    </source>
</evidence>
<keyword evidence="9" id="KW-1185">Reference proteome</keyword>
<feature type="binding site" evidence="7">
    <location>
        <position position="128"/>
    </location>
    <ligand>
        <name>Zn(2+)</name>
        <dbReference type="ChEBI" id="CHEBI:29105"/>
        <note>catalytic</note>
    </ligand>
</feature>
<evidence type="ECO:0000256" key="3">
    <source>
        <dbReference type="ARBA" id="ARBA00022723"/>
    </source>
</evidence>
<keyword evidence="2 7" id="KW-0540">Nuclease</keyword>
<comment type="cofactor">
    <cofactor evidence="7">
        <name>Zn(2+)</name>
        <dbReference type="ChEBI" id="CHEBI:29105"/>
    </cofactor>
    <text evidence="7">Binds 1 zinc ion.</text>
</comment>
<evidence type="ECO:0000256" key="2">
    <source>
        <dbReference type="ARBA" id="ARBA00022722"/>
    </source>
</evidence>
<dbReference type="Gene3D" id="3.40.390.30">
    <property type="entry name" value="Metalloproteases ('zincins'), catalytic domain"/>
    <property type="match status" value="1"/>
</dbReference>
<keyword evidence="7" id="KW-0698">rRNA processing</keyword>
<dbReference type="InterPro" id="IPR020549">
    <property type="entry name" value="YbeY_CS"/>
</dbReference>
<dbReference type="SUPFAM" id="SSF55486">
    <property type="entry name" value="Metalloproteases ('zincins'), catalytic domain"/>
    <property type="match status" value="1"/>
</dbReference>
<proteinExistence type="inferred from homology"/>
<dbReference type="HAMAP" id="MF_00009">
    <property type="entry name" value="Endoribonucl_YbeY"/>
    <property type="match status" value="1"/>
</dbReference>
<dbReference type="Pfam" id="PF02130">
    <property type="entry name" value="YbeY"/>
    <property type="match status" value="1"/>
</dbReference>
<dbReference type="InterPro" id="IPR023091">
    <property type="entry name" value="MetalPrtase_cat_dom_sf_prd"/>
</dbReference>